<organism evidence="1 2">
    <name type="scientific">Microbulbifer elongatus</name>
    <dbReference type="NCBI Taxonomy" id="86173"/>
    <lineage>
        <taxon>Bacteria</taxon>
        <taxon>Pseudomonadati</taxon>
        <taxon>Pseudomonadota</taxon>
        <taxon>Gammaproteobacteria</taxon>
        <taxon>Cellvibrionales</taxon>
        <taxon>Microbulbiferaceae</taxon>
        <taxon>Microbulbifer</taxon>
    </lineage>
</organism>
<keyword evidence="2" id="KW-1185">Reference proteome</keyword>
<proteinExistence type="predicted"/>
<gene>
    <name evidence="1" type="ORF">HXX02_04795</name>
</gene>
<reference evidence="1" key="1">
    <citation type="thesis" date="2020" institute="Technische Universitat Dresden" country="Dresden, Germany">
        <title>The Agarolytic System of Microbulbifer elongatus PORT2, Isolated from Batu Karas, Pangandaran West Java Indonesia.</title>
        <authorList>
            <person name="Anggraeni S.R."/>
        </authorList>
    </citation>
    <scope>NUCLEOTIDE SEQUENCE</scope>
    <source>
        <strain evidence="1">PORT2</strain>
    </source>
</reference>
<evidence type="ECO:0000313" key="2">
    <source>
        <dbReference type="Proteomes" id="UP001205566"/>
    </source>
</evidence>
<sequence>MKTINELTEAQFKELLDDYFAPPEQRQKMTEEEIRELAIRLNDKVDVPLVWETAEEKILIKVVLKVDTFLYDNLPNEIYDLVRSLDKGITESEASRLINRLSVLANKKIEIPYIPEAAEYIAIRFVIGVIINAARKEWNFEMAKDAPESELITA</sequence>
<dbReference type="RefSeq" id="WP_255873565.1">
    <property type="nucleotide sequence ID" value="NZ_JACASI010000013.1"/>
</dbReference>
<name>A0ABT1NZN6_9GAMM</name>
<comment type="caution">
    <text evidence="1">The sequence shown here is derived from an EMBL/GenBank/DDBJ whole genome shotgun (WGS) entry which is preliminary data.</text>
</comment>
<dbReference type="EMBL" id="JACASI010000013">
    <property type="protein sequence ID" value="MCQ3828752.1"/>
    <property type="molecule type" value="Genomic_DNA"/>
</dbReference>
<accession>A0ABT1NZN6</accession>
<protein>
    <submittedName>
        <fullName evidence="1">Uncharacterized protein</fullName>
    </submittedName>
</protein>
<evidence type="ECO:0000313" key="1">
    <source>
        <dbReference type="EMBL" id="MCQ3828752.1"/>
    </source>
</evidence>
<dbReference type="Proteomes" id="UP001205566">
    <property type="component" value="Unassembled WGS sequence"/>
</dbReference>